<dbReference type="Pfam" id="PF00691">
    <property type="entry name" value="OmpA"/>
    <property type="match status" value="1"/>
</dbReference>
<evidence type="ECO:0000256" key="6">
    <source>
        <dbReference type="ARBA" id="ARBA00023136"/>
    </source>
</evidence>
<dbReference type="Pfam" id="PF13677">
    <property type="entry name" value="MotB_plug"/>
    <property type="match status" value="1"/>
</dbReference>
<evidence type="ECO:0000256" key="3">
    <source>
        <dbReference type="ARBA" id="ARBA00022475"/>
    </source>
</evidence>
<evidence type="ECO:0000313" key="12">
    <source>
        <dbReference type="Proteomes" id="UP000002257"/>
    </source>
</evidence>
<dbReference type="Gene3D" id="3.30.1330.60">
    <property type="entry name" value="OmpA-like domain"/>
    <property type="match status" value="1"/>
</dbReference>
<feature type="region of interest" description="Disordered" evidence="8">
    <location>
        <begin position="177"/>
        <end position="245"/>
    </location>
</feature>
<dbReference type="PANTHER" id="PTHR30329:SF21">
    <property type="entry name" value="LIPOPROTEIN YIAD-RELATED"/>
    <property type="match status" value="1"/>
</dbReference>
<evidence type="ECO:0000256" key="7">
    <source>
        <dbReference type="PROSITE-ProRule" id="PRU00473"/>
    </source>
</evidence>
<name>B8EL25_METSB</name>
<gene>
    <name evidence="11" type="ordered locus">Msil_0037</name>
</gene>
<keyword evidence="4 9" id="KW-0812">Transmembrane</keyword>
<dbReference type="eggNOG" id="COG1360">
    <property type="taxonomic scope" value="Bacteria"/>
</dbReference>
<dbReference type="CDD" id="cd07185">
    <property type="entry name" value="OmpA_C-like"/>
    <property type="match status" value="1"/>
</dbReference>
<protein>
    <submittedName>
        <fullName evidence="11">OmpA/MotB domain protein</fullName>
    </submittedName>
</protein>
<dbReference type="NCBIfam" id="NF004651">
    <property type="entry name" value="PRK05996.1"/>
    <property type="match status" value="1"/>
</dbReference>
<dbReference type="PROSITE" id="PS51123">
    <property type="entry name" value="OMPA_2"/>
    <property type="match status" value="1"/>
</dbReference>
<dbReference type="RefSeq" id="WP_012589090.1">
    <property type="nucleotide sequence ID" value="NC_011666.1"/>
</dbReference>
<dbReference type="AlphaFoldDB" id="B8EL25"/>
<keyword evidence="6 7" id="KW-0472">Membrane</keyword>
<organism evidence="11 12">
    <name type="scientific">Methylocella silvestris (strain DSM 15510 / CIP 108128 / LMG 27833 / NCIMB 13906 / BL2)</name>
    <dbReference type="NCBI Taxonomy" id="395965"/>
    <lineage>
        <taxon>Bacteria</taxon>
        <taxon>Pseudomonadati</taxon>
        <taxon>Pseudomonadota</taxon>
        <taxon>Alphaproteobacteria</taxon>
        <taxon>Hyphomicrobiales</taxon>
        <taxon>Beijerinckiaceae</taxon>
        <taxon>Methylocella</taxon>
    </lineage>
</organism>
<accession>B8EL25</accession>
<comment type="subcellular location">
    <subcellularLocation>
        <location evidence="1">Cell membrane</location>
        <topology evidence="1">Single-pass membrane protein</topology>
    </subcellularLocation>
</comment>
<feature type="transmembrane region" description="Helical" evidence="9">
    <location>
        <begin position="26"/>
        <end position="48"/>
    </location>
</feature>
<evidence type="ECO:0000256" key="4">
    <source>
        <dbReference type="ARBA" id="ARBA00022692"/>
    </source>
</evidence>
<reference evidence="11 12" key="1">
    <citation type="journal article" date="2010" name="J. Bacteriol.">
        <title>Complete genome sequence of the aerobic facultative methanotroph Methylocella silvestris BL2.</title>
        <authorList>
            <person name="Chen Y."/>
            <person name="Crombie A."/>
            <person name="Rahman M.T."/>
            <person name="Dedysh S.N."/>
            <person name="Liesack W."/>
            <person name="Stott M.B."/>
            <person name="Alam M."/>
            <person name="Theisen A.R."/>
            <person name="Murrell J.C."/>
            <person name="Dunfield P.F."/>
        </authorList>
    </citation>
    <scope>NUCLEOTIDE SEQUENCE [LARGE SCALE GENOMIC DNA]</scope>
    <source>
        <strain evidence="12">DSM 15510 / CIP 108128 / LMG 27833 / NCIMB 13906 / BL2</strain>
    </source>
</reference>
<dbReference type="STRING" id="395965.Msil_0037"/>
<dbReference type="Proteomes" id="UP000002257">
    <property type="component" value="Chromosome"/>
</dbReference>
<feature type="compositionally biased region" description="Basic and acidic residues" evidence="8">
    <location>
        <begin position="208"/>
        <end position="218"/>
    </location>
</feature>
<evidence type="ECO:0000256" key="5">
    <source>
        <dbReference type="ARBA" id="ARBA00022989"/>
    </source>
</evidence>
<dbReference type="OrthoDB" id="7170686at2"/>
<evidence type="ECO:0000256" key="9">
    <source>
        <dbReference type="SAM" id="Phobius"/>
    </source>
</evidence>
<dbReference type="EMBL" id="CP001280">
    <property type="protein sequence ID" value="ACK49020.1"/>
    <property type="molecule type" value="Genomic_DNA"/>
</dbReference>
<evidence type="ECO:0000256" key="2">
    <source>
        <dbReference type="ARBA" id="ARBA00008914"/>
    </source>
</evidence>
<dbReference type="SUPFAM" id="SSF103088">
    <property type="entry name" value="OmpA-like"/>
    <property type="match status" value="1"/>
</dbReference>
<dbReference type="GO" id="GO:0005886">
    <property type="term" value="C:plasma membrane"/>
    <property type="evidence" value="ECO:0007669"/>
    <property type="project" value="UniProtKB-SubCell"/>
</dbReference>
<dbReference type="InterPro" id="IPR036737">
    <property type="entry name" value="OmpA-like_sf"/>
</dbReference>
<feature type="region of interest" description="Disordered" evidence="8">
    <location>
        <begin position="79"/>
        <end position="102"/>
    </location>
</feature>
<keyword evidence="3" id="KW-1003">Cell membrane</keyword>
<proteinExistence type="inferred from homology"/>
<dbReference type="KEGG" id="msl:Msil_0037"/>
<dbReference type="PANTHER" id="PTHR30329">
    <property type="entry name" value="STATOR ELEMENT OF FLAGELLAR MOTOR COMPLEX"/>
    <property type="match status" value="1"/>
</dbReference>
<dbReference type="InterPro" id="IPR050330">
    <property type="entry name" value="Bact_OuterMem_StrucFunc"/>
</dbReference>
<keyword evidence="5 9" id="KW-1133">Transmembrane helix</keyword>
<dbReference type="InterPro" id="IPR025713">
    <property type="entry name" value="MotB-like_N_dom"/>
</dbReference>
<evidence type="ECO:0000259" key="10">
    <source>
        <dbReference type="PROSITE" id="PS51123"/>
    </source>
</evidence>
<keyword evidence="12" id="KW-1185">Reference proteome</keyword>
<feature type="domain" description="OmpA-like" evidence="10">
    <location>
        <begin position="281"/>
        <end position="401"/>
    </location>
</feature>
<comment type="similarity">
    <text evidence="2">Belongs to the MotB family.</text>
</comment>
<evidence type="ECO:0000256" key="8">
    <source>
        <dbReference type="SAM" id="MobiDB-lite"/>
    </source>
</evidence>
<evidence type="ECO:0000256" key="1">
    <source>
        <dbReference type="ARBA" id="ARBA00004162"/>
    </source>
</evidence>
<evidence type="ECO:0000313" key="11">
    <source>
        <dbReference type="EMBL" id="ACK49020.1"/>
    </source>
</evidence>
<dbReference type="HOGENOM" id="CLU_016890_3_3_5"/>
<dbReference type="InterPro" id="IPR006665">
    <property type="entry name" value="OmpA-like"/>
</dbReference>
<sequence>MAEKEHQEIVIVKRYSRDDEARHGGAWKIAFADFMTAMMALFLVLWLISSTSDKTKHSVAQYFNPVKLVDMTTLKKGFRDPKKTEMGAGPKTTESEIDADSNKDLAETQEVAEHPGAKVRLISESKLFRDPYAALAEIAANAIEAAPHPSSGEPQSGPTEFSVESSDVFVDPFTTAPRLADTTVDGPASHAKPAIPERDKQAPSSPKQRAEPLPHAEEQLSPPAGAGKGTKTGDAATEAAMASAQPMDTETASLKAGLTALAPQKGRFGDGPRIEVENTDEGLLISLTDDRKFSMFAIGSAAPLPQTIEAMAKIGDLLKTRSGMVVVRGHTDARPFKSATYDNWRLSTARAHMAQYMLTRGGLDEKRIEKIEGFADHRLKVAAEPTAAANRRIEILLRKVKS</sequence>